<dbReference type="Pfam" id="PF07690">
    <property type="entry name" value="MFS_1"/>
    <property type="match status" value="1"/>
</dbReference>
<organism evidence="7 8">
    <name type="scientific">Desulfosarcina ovata subsp. ovata</name>
    <dbReference type="NCBI Taxonomy" id="2752305"/>
    <lineage>
        <taxon>Bacteria</taxon>
        <taxon>Pseudomonadati</taxon>
        <taxon>Thermodesulfobacteriota</taxon>
        <taxon>Desulfobacteria</taxon>
        <taxon>Desulfobacterales</taxon>
        <taxon>Desulfosarcinaceae</taxon>
        <taxon>Desulfosarcina</taxon>
    </lineage>
</organism>
<dbReference type="PROSITE" id="PS50850">
    <property type="entry name" value="MFS"/>
    <property type="match status" value="1"/>
</dbReference>
<feature type="transmembrane region" description="Helical" evidence="5">
    <location>
        <begin position="85"/>
        <end position="104"/>
    </location>
</feature>
<dbReference type="RefSeq" id="WP_231716914.1">
    <property type="nucleotide sequence ID" value="NZ_AP021879.1"/>
</dbReference>
<evidence type="ECO:0000256" key="1">
    <source>
        <dbReference type="ARBA" id="ARBA00004141"/>
    </source>
</evidence>
<feature type="transmembrane region" description="Helical" evidence="5">
    <location>
        <begin position="174"/>
        <end position="192"/>
    </location>
</feature>
<comment type="subcellular location">
    <subcellularLocation>
        <location evidence="1">Membrane</location>
        <topology evidence="1">Multi-pass membrane protein</topology>
    </subcellularLocation>
</comment>
<evidence type="ECO:0000256" key="4">
    <source>
        <dbReference type="ARBA" id="ARBA00023136"/>
    </source>
</evidence>
<keyword evidence="8" id="KW-1185">Reference proteome</keyword>
<sequence length="408" mass="43600">MKSDPASTKTEMPINRFNLPGVLAVSIGHFIHDIYSAFLAPLLPLLIEKLSLSLTQAGLLSTVMQLPALFNPWIGSLADRISVRWFLVLAPSLTAVPMSLIGVAPSFGMLLILMVFAGISVSIFHVPAPVVVARMAGNRKGMGMSFFMVGGEAARAAGPMAAVSAVALMGLDGFYPVMGISFICSFILYLNTRDLPVTTASRTPVPLLQTWRDMAPVLKPITGILVARGFMHGCMASFLPTFIVMHTGNLWLAGAGLTIYEIAGVVGVMVAGTLSDRMGRRRMLTFSLLGAPISLLTFVWVDGWIAYVMLVLTGFTLLSTTPVMLALIQESAVESPSAANGLFMMISFLARSAVVVIVGIAADLIGLEKTFVIFAVIGFSGLPFVFRLPDDRQLASGADRAYNSFKSE</sequence>
<keyword evidence="4 5" id="KW-0472">Membrane</keyword>
<dbReference type="InterPro" id="IPR011701">
    <property type="entry name" value="MFS"/>
</dbReference>
<evidence type="ECO:0000313" key="8">
    <source>
        <dbReference type="Proteomes" id="UP000422108"/>
    </source>
</evidence>
<feature type="transmembrane region" description="Helical" evidence="5">
    <location>
        <begin position="53"/>
        <end position="73"/>
    </location>
</feature>
<dbReference type="CDD" id="cd17478">
    <property type="entry name" value="MFS_FsR"/>
    <property type="match status" value="1"/>
</dbReference>
<dbReference type="InterPro" id="IPR005829">
    <property type="entry name" value="Sugar_transporter_CS"/>
</dbReference>
<dbReference type="PROSITE" id="PS00216">
    <property type="entry name" value="SUGAR_TRANSPORT_1"/>
    <property type="match status" value="1"/>
</dbReference>
<evidence type="ECO:0000256" key="3">
    <source>
        <dbReference type="ARBA" id="ARBA00022989"/>
    </source>
</evidence>
<keyword evidence="3 5" id="KW-1133">Transmembrane helix</keyword>
<evidence type="ECO:0000313" key="7">
    <source>
        <dbReference type="EMBL" id="BBO87356.1"/>
    </source>
</evidence>
<feature type="transmembrane region" description="Helical" evidence="5">
    <location>
        <begin position="340"/>
        <end position="365"/>
    </location>
</feature>
<reference evidence="7 8" key="1">
    <citation type="submission" date="2019-11" db="EMBL/GenBank/DDBJ databases">
        <title>Comparative genomics of hydrocarbon-degrading Desulfosarcina strains.</title>
        <authorList>
            <person name="Watanabe M."/>
            <person name="Kojima H."/>
            <person name="Fukui M."/>
        </authorList>
    </citation>
    <scope>NUCLEOTIDE SEQUENCE [LARGE SCALE GENOMIC DNA]</scope>
    <source>
        <strain evidence="8">oXyS1</strain>
    </source>
</reference>
<feature type="transmembrane region" description="Helical" evidence="5">
    <location>
        <begin position="221"/>
        <end position="244"/>
    </location>
</feature>
<dbReference type="AlphaFoldDB" id="A0A5K8A4K7"/>
<protein>
    <submittedName>
        <fullName evidence="7">MFS transporter</fullName>
    </submittedName>
</protein>
<dbReference type="GO" id="GO:0005886">
    <property type="term" value="C:plasma membrane"/>
    <property type="evidence" value="ECO:0007669"/>
    <property type="project" value="TreeGrafter"/>
</dbReference>
<evidence type="ECO:0000256" key="5">
    <source>
        <dbReference type="SAM" id="Phobius"/>
    </source>
</evidence>
<proteinExistence type="predicted"/>
<feature type="transmembrane region" description="Helical" evidence="5">
    <location>
        <begin position="21"/>
        <end position="47"/>
    </location>
</feature>
<feature type="domain" description="Major facilitator superfamily (MFS) profile" evidence="6">
    <location>
        <begin position="21"/>
        <end position="393"/>
    </location>
</feature>
<gene>
    <name evidence="7" type="ORF">DSCOOX_05360</name>
</gene>
<feature type="transmembrane region" description="Helical" evidence="5">
    <location>
        <begin position="371"/>
        <end position="388"/>
    </location>
</feature>
<evidence type="ECO:0000256" key="2">
    <source>
        <dbReference type="ARBA" id="ARBA00022692"/>
    </source>
</evidence>
<feature type="transmembrane region" description="Helical" evidence="5">
    <location>
        <begin position="110"/>
        <end position="133"/>
    </location>
</feature>
<dbReference type="Gene3D" id="1.20.1250.20">
    <property type="entry name" value="MFS general substrate transporter like domains"/>
    <property type="match status" value="2"/>
</dbReference>
<dbReference type="PANTHER" id="PTHR43129">
    <property type="entry name" value="FOSMIDOMYCIN RESISTANCE PROTEIN"/>
    <property type="match status" value="1"/>
</dbReference>
<keyword evidence="2 5" id="KW-0812">Transmembrane</keyword>
<dbReference type="EMBL" id="AP021879">
    <property type="protein sequence ID" value="BBO87356.1"/>
    <property type="molecule type" value="Genomic_DNA"/>
</dbReference>
<dbReference type="InterPro" id="IPR036259">
    <property type="entry name" value="MFS_trans_sf"/>
</dbReference>
<dbReference type="PANTHER" id="PTHR43129:SF1">
    <property type="entry name" value="FOSMIDOMYCIN RESISTANCE PROTEIN"/>
    <property type="match status" value="1"/>
</dbReference>
<feature type="transmembrane region" description="Helical" evidence="5">
    <location>
        <begin position="250"/>
        <end position="271"/>
    </location>
</feature>
<evidence type="ECO:0000259" key="6">
    <source>
        <dbReference type="PROSITE" id="PS50850"/>
    </source>
</evidence>
<dbReference type="Proteomes" id="UP000422108">
    <property type="component" value="Chromosome"/>
</dbReference>
<feature type="transmembrane region" description="Helical" evidence="5">
    <location>
        <begin position="307"/>
        <end position="328"/>
    </location>
</feature>
<dbReference type="InterPro" id="IPR020846">
    <property type="entry name" value="MFS_dom"/>
</dbReference>
<accession>A0A5K8A4K7</accession>
<dbReference type="GO" id="GO:0022857">
    <property type="term" value="F:transmembrane transporter activity"/>
    <property type="evidence" value="ECO:0007669"/>
    <property type="project" value="InterPro"/>
</dbReference>
<name>A0A5K8A4K7_9BACT</name>
<feature type="transmembrane region" description="Helical" evidence="5">
    <location>
        <begin position="283"/>
        <end position="301"/>
    </location>
</feature>
<feature type="transmembrane region" description="Helical" evidence="5">
    <location>
        <begin position="145"/>
        <end position="168"/>
    </location>
</feature>
<dbReference type="SUPFAM" id="SSF103473">
    <property type="entry name" value="MFS general substrate transporter"/>
    <property type="match status" value="1"/>
</dbReference>